<proteinExistence type="predicted"/>
<sequence>MDYPVRKGLESQLKVHGMNTSYFIIYCIAIAVLLVFVVGFLISAMSGDGSFYSFIVAFILCALCSVILRIVLINISVDKRYNKFSKKIYVISNKDLLNSL</sequence>
<evidence type="ECO:0000313" key="3">
    <source>
        <dbReference type="Proteomes" id="UP000310032"/>
    </source>
</evidence>
<keyword evidence="1" id="KW-0812">Transmembrane</keyword>
<dbReference type="AlphaFoldDB" id="A0A4S2ENA1"/>
<accession>A0A4S2ENA1</accession>
<dbReference type="EMBL" id="SRYM01000046">
    <property type="protein sequence ID" value="TGY55601.1"/>
    <property type="molecule type" value="Genomic_DNA"/>
</dbReference>
<comment type="caution">
    <text evidence="2">The sequence shown here is derived from an EMBL/GenBank/DDBJ whole genome shotgun (WGS) entry which is preliminary data.</text>
</comment>
<feature type="transmembrane region" description="Helical" evidence="1">
    <location>
        <begin position="51"/>
        <end position="77"/>
    </location>
</feature>
<protein>
    <recommendedName>
        <fullName evidence="4">DUF4133 domain-containing protein</fullName>
    </recommendedName>
</protein>
<reference evidence="2 3" key="1">
    <citation type="submission" date="2019-04" db="EMBL/GenBank/DDBJ databases">
        <title>Microbes associate with the intestines of laboratory mice.</title>
        <authorList>
            <person name="Navarre W."/>
            <person name="Wong E."/>
            <person name="Huang K."/>
            <person name="Tropini C."/>
            <person name="Ng K."/>
            <person name="Yu B."/>
        </authorList>
    </citation>
    <scope>NUCLEOTIDE SEQUENCE [LARGE SCALE GENOMIC DNA]</scope>
    <source>
        <strain evidence="2 3">NM39_I3</strain>
    </source>
</reference>
<evidence type="ECO:0000256" key="1">
    <source>
        <dbReference type="SAM" id="Phobius"/>
    </source>
</evidence>
<name>A0A4S2ENA1_PARDI</name>
<keyword evidence="1" id="KW-0472">Membrane</keyword>
<keyword evidence="1" id="KW-1133">Transmembrane helix</keyword>
<evidence type="ECO:0008006" key="4">
    <source>
        <dbReference type="Google" id="ProtNLM"/>
    </source>
</evidence>
<feature type="transmembrane region" description="Helical" evidence="1">
    <location>
        <begin position="21"/>
        <end position="45"/>
    </location>
</feature>
<organism evidence="2 3">
    <name type="scientific">Parabacteroides distasonis</name>
    <dbReference type="NCBI Taxonomy" id="823"/>
    <lineage>
        <taxon>Bacteria</taxon>
        <taxon>Pseudomonadati</taxon>
        <taxon>Bacteroidota</taxon>
        <taxon>Bacteroidia</taxon>
        <taxon>Bacteroidales</taxon>
        <taxon>Tannerellaceae</taxon>
        <taxon>Parabacteroides</taxon>
    </lineage>
</organism>
<gene>
    <name evidence="2" type="ORF">E5342_14165</name>
</gene>
<evidence type="ECO:0000313" key="2">
    <source>
        <dbReference type="EMBL" id="TGY55601.1"/>
    </source>
</evidence>
<dbReference type="Proteomes" id="UP000310032">
    <property type="component" value="Unassembled WGS sequence"/>
</dbReference>